<dbReference type="EMBL" id="MU117983">
    <property type="protein sequence ID" value="KAF9650628.1"/>
    <property type="molecule type" value="Genomic_DNA"/>
</dbReference>
<reference evidence="1" key="1">
    <citation type="submission" date="2019-10" db="EMBL/GenBank/DDBJ databases">
        <authorList>
            <consortium name="DOE Joint Genome Institute"/>
            <person name="Kuo A."/>
            <person name="Miyauchi S."/>
            <person name="Kiss E."/>
            <person name="Drula E."/>
            <person name="Kohler A."/>
            <person name="Sanchez-Garcia M."/>
            <person name="Andreopoulos B."/>
            <person name="Barry K.W."/>
            <person name="Bonito G."/>
            <person name="Buee M."/>
            <person name="Carver A."/>
            <person name="Chen C."/>
            <person name="Cichocki N."/>
            <person name="Clum A."/>
            <person name="Culley D."/>
            <person name="Crous P.W."/>
            <person name="Fauchery L."/>
            <person name="Girlanda M."/>
            <person name="Hayes R."/>
            <person name="Keri Z."/>
            <person name="Labutti K."/>
            <person name="Lipzen A."/>
            <person name="Lombard V."/>
            <person name="Magnuson J."/>
            <person name="Maillard F."/>
            <person name="Morin E."/>
            <person name="Murat C."/>
            <person name="Nolan M."/>
            <person name="Ohm R."/>
            <person name="Pangilinan J."/>
            <person name="Pereira M."/>
            <person name="Perotto S."/>
            <person name="Peter M."/>
            <person name="Riley R."/>
            <person name="Sitrit Y."/>
            <person name="Stielow B."/>
            <person name="Szollosi G."/>
            <person name="Zifcakova L."/>
            <person name="Stursova M."/>
            <person name="Spatafora J.W."/>
            <person name="Tedersoo L."/>
            <person name="Vaario L.-M."/>
            <person name="Yamada A."/>
            <person name="Yan M."/>
            <person name="Wang P."/>
            <person name="Xu J."/>
            <person name="Bruns T."/>
            <person name="Baldrian P."/>
            <person name="Vilgalys R."/>
            <person name="Henrissat B."/>
            <person name="Grigoriev I.V."/>
            <person name="Hibbett D."/>
            <person name="Nagy L.G."/>
            <person name="Martin F.M."/>
        </authorList>
    </citation>
    <scope>NUCLEOTIDE SEQUENCE</scope>
    <source>
        <strain evidence="1">P2</strain>
    </source>
</reference>
<keyword evidence="2" id="KW-1185">Reference proteome</keyword>
<organism evidence="1 2">
    <name type="scientific">Thelephora ganbajun</name>
    <name type="common">Ganba fungus</name>
    <dbReference type="NCBI Taxonomy" id="370292"/>
    <lineage>
        <taxon>Eukaryota</taxon>
        <taxon>Fungi</taxon>
        <taxon>Dikarya</taxon>
        <taxon>Basidiomycota</taxon>
        <taxon>Agaricomycotina</taxon>
        <taxon>Agaricomycetes</taxon>
        <taxon>Thelephorales</taxon>
        <taxon>Thelephoraceae</taxon>
        <taxon>Thelephora</taxon>
    </lineage>
</organism>
<dbReference type="Proteomes" id="UP000886501">
    <property type="component" value="Unassembled WGS sequence"/>
</dbReference>
<name>A0ACB6ZMH1_THEGA</name>
<proteinExistence type="predicted"/>
<accession>A0ACB6ZMH1</accession>
<protein>
    <submittedName>
        <fullName evidence="1">Uncharacterized protein</fullName>
    </submittedName>
</protein>
<evidence type="ECO:0000313" key="2">
    <source>
        <dbReference type="Proteomes" id="UP000886501"/>
    </source>
</evidence>
<evidence type="ECO:0000313" key="1">
    <source>
        <dbReference type="EMBL" id="KAF9650628.1"/>
    </source>
</evidence>
<gene>
    <name evidence="1" type="ORF">BDM02DRAFT_3220464</name>
</gene>
<comment type="caution">
    <text evidence="1">The sequence shown here is derived from an EMBL/GenBank/DDBJ whole genome shotgun (WGS) entry which is preliminary data.</text>
</comment>
<reference evidence="1" key="2">
    <citation type="journal article" date="2020" name="Nat. Commun.">
        <title>Large-scale genome sequencing of mycorrhizal fungi provides insights into the early evolution of symbiotic traits.</title>
        <authorList>
            <person name="Miyauchi S."/>
            <person name="Kiss E."/>
            <person name="Kuo A."/>
            <person name="Drula E."/>
            <person name="Kohler A."/>
            <person name="Sanchez-Garcia M."/>
            <person name="Morin E."/>
            <person name="Andreopoulos B."/>
            <person name="Barry K.W."/>
            <person name="Bonito G."/>
            <person name="Buee M."/>
            <person name="Carver A."/>
            <person name="Chen C."/>
            <person name="Cichocki N."/>
            <person name="Clum A."/>
            <person name="Culley D."/>
            <person name="Crous P.W."/>
            <person name="Fauchery L."/>
            <person name="Girlanda M."/>
            <person name="Hayes R.D."/>
            <person name="Keri Z."/>
            <person name="LaButti K."/>
            <person name="Lipzen A."/>
            <person name="Lombard V."/>
            <person name="Magnuson J."/>
            <person name="Maillard F."/>
            <person name="Murat C."/>
            <person name="Nolan M."/>
            <person name="Ohm R.A."/>
            <person name="Pangilinan J."/>
            <person name="Pereira M.F."/>
            <person name="Perotto S."/>
            <person name="Peter M."/>
            <person name="Pfister S."/>
            <person name="Riley R."/>
            <person name="Sitrit Y."/>
            <person name="Stielow J.B."/>
            <person name="Szollosi G."/>
            <person name="Zifcakova L."/>
            <person name="Stursova M."/>
            <person name="Spatafora J.W."/>
            <person name="Tedersoo L."/>
            <person name="Vaario L.M."/>
            <person name="Yamada A."/>
            <person name="Yan M."/>
            <person name="Wang P."/>
            <person name="Xu J."/>
            <person name="Bruns T."/>
            <person name="Baldrian P."/>
            <person name="Vilgalys R."/>
            <person name="Dunand C."/>
            <person name="Henrissat B."/>
            <person name="Grigoriev I.V."/>
            <person name="Hibbett D."/>
            <person name="Nagy L.G."/>
            <person name="Martin F.M."/>
        </authorList>
    </citation>
    <scope>NUCLEOTIDE SEQUENCE</scope>
    <source>
        <strain evidence="1">P2</strain>
    </source>
</reference>
<sequence>MMSLGAAKLLGILFESLGNGVFLVMFVYNMYLQLRNLSDRNATRPNVLLLVSSTLLFVMITARWAIGVARIYEAVVDLGGRVPISKYFADITAKKQIGVTALFEFQVLVADLILVYRLYHVWKPHWWLCIIPSLAYIGVCISASFLIWAMTHADLSRGVFQRDVQRWITLSFSFTISNNIYCTVAIILRLWRSHHAVAHASSNSYVWRVLRVFIESASLLTIFMTVTFATFLGGYNIQYCLLDTTSPIIGISFVLILLRLNFNKHGSSTTSNNTISQRGASSNYPLRSISVNVAQHVDIDSDLESKTAGKGSYGDMA</sequence>